<protein>
    <submittedName>
        <fullName evidence="1">Uncharacterized protein</fullName>
    </submittedName>
</protein>
<gene>
    <name evidence="1" type="ORF">E5288_WYG019317</name>
</gene>
<dbReference type="AlphaFoldDB" id="A0A6B0RG14"/>
<proteinExistence type="predicted"/>
<dbReference type="Proteomes" id="UP000322234">
    <property type="component" value="Unassembled WGS sequence"/>
</dbReference>
<evidence type="ECO:0000313" key="1">
    <source>
        <dbReference type="EMBL" id="MXQ86966.1"/>
    </source>
</evidence>
<name>A0A6B0RG14_9CETA</name>
<dbReference type="EMBL" id="VBQZ03000035">
    <property type="protein sequence ID" value="MXQ86966.1"/>
    <property type="molecule type" value="Genomic_DNA"/>
</dbReference>
<accession>A0A6B0RG14</accession>
<evidence type="ECO:0000313" key="2">
    <source>
        <dbReference type="Proteomes" id="UP000322234"/>
    </source>
</evidence>
<reference evidence="1" key="1">
    <citation type="submission" date="2019-10" db="EMBL/GenBank/DDBJ databases">
        <title>The sequence and de novo assembly of the wild yak genome.</title>
        <authorList>
            <person name="Liu Y."/>
        </authorList>
    </citation>
    <scope>NUCLEOTIDE SEQUENCE [LARGE SCALE GENOMIC DNA]</scope>
    <source>
        <strain evidence="1">WY2019</strain>
    </source>
</reference>
<sequence>MKCFSRYLPYIFRPPNTILSSSCHTEGKEQFQEKSVFSAVFSQSTDWLFSAVGVVLQAVLDRGLSHTVDIILTIFLVAIRYTPPLQNPVHINALLAPQFIHFSVPVAIIWEQAIIVSALRRVLSACPQALLQSVLHPGSTKIILKQ</sequence>
<keyword evidence="2" id="KW-1185">Reference proteome</keyword>
<organism evidence="1 2">
    <name type="scientific">Bos mutus</name>
    <name type="common">wild yak</name>
    <dbReference type="NCBI Taxonomy" id="72004"/>
    <lineage>
        <taxon>Eukaryota</taxon>
        <taxon>Metazoa</taxon>
        <taxon>Chordata</taxon>
        <taxon>Craniata</taxon>
        <taxon>Vertebrata</taxon>
        <taxon>Euteleostomi</taxon>
        <taxon>Mammalia</taxon>
        <taxon>Eutheria</taxon>
        <taxon>Laurasiatheria</taxon>
        <taxon>Artiodactyla</taxon>
        <taxon>Ruminantia</taxon>
        <taxon>Pecora</taxon>
        <taxon>Bovidae</taxon>
        <taxon>Bovinae</taxon>
        <taxon>Bos</taxon>
    </lineage>
</organism>
<comment type="caution">
    <text evidence="1">The sequence shown here is derived from an EMBL/GenBank/DDBJ whole genome shotgun (WGS) entry which is preliminary data.</text>
</comment>